<feature type="transmembrane region" description="Helical" evidence="8">
    <location>
        <begin position="238"/>
        <end position="255"/>
    </location>
</feature>
<evidence type="ECO:0000313" key="10">
    <source>
        <dbReference type="EMBL" id="MCS0497986.1"/>
    </source>
</evidence>
<reference evidence="10 11" key="1">
    <citation type="submission" date="2022-08" db="EMBL/GenBank/DDBJ databases">
        <authorList>
            <person name="Li F."/>
        </authorList>
    </citation>
    <scope>NUCLEOTIDE SEQUENCE [LARGE SCALE GENOMIC DNA]</scope>
    <source>
        <strain evidence="10 11">10F1B-8-1</strain>
    </source>
</reference>
<dbReference type="Gene3D" id="1.20.1720.10">
    <property type="entry name" value="Multidrug resistance protein D"/>
    <property type="match status" value="1"/>
</dbReference>
<evidence type="ECO:0000256" key="1">
    <source>
        <dbReference type="ARBA" id="ARBA00004651"/>
    </source>
</evidence>
<dbReference type="InterPro" id="IPR011701">
    <property type="entry name" value="MFS"/>
</dbReference>
<organism evidence="10 11">
    <name type="scientific">Protaetiibacter mangrovi</name>
    <dbReference type="NCBI Taxonomy" id="2970926"/>
    <lineage>
        <taxon>Bacteria</taxon>
        <taxon>Bacillati</taxon>
        <taxon>Actinomycetota</taxon>
        <taxon>Actinomycetes</taxon>
        <taxon>Micrococcales</taxon>
        <taxon>Microbacteriaceae</taxon>
        <taxon>Protaetiibacter</taxon>
    </lineage>
</organism>
<feature type="transmembrane region" description="Helical" evidence="8">
    <location>
        <begin position="87"/>
        <end position="107"/>
    </location>
</feature>
<feature type="transmembrane region" description="Helical" evidence="8">
    <location>
        <begin position="113"/>
        <end position="138"/>
    </location>
</feature>
<feature type="transmembrane region" description="Helical" evidence="8">
    <location>
        <begin position="208"/>
        <end position="226"/>
    </location>
</feature>
<keyword evidence="6 8" id="KW-0472">Membrane</keyword>
<evidence type="ECO:0000256" key="7">
    <source>
        <dbReference type="SAM" id="MobiDB-lite"/>
    </source>
</evidence>
<keyword evidence="5 8" id="KW-1133">Transmembrane helix</keyword>
<dbReference type="InterPro" id="IPR020846">
    <property type="entry name" value="MFS_dom"/>
</dbReference>
<feature type="transmembrane region" description="Helical" evidence="8">
    <location>
        <begin position="276"/>
        <end position="298"/>
    </location>
</feature>
<keyword evidence="11" id="KW-1185">Reference proteome</keyword>
<dbReference type="SUPFAM" id="SSF103473">
    <property type="entry name" value="MFS general substrate transporter"/>
    <property type="match status" value="1"/>
</dbReference>
<accession>A0ABT1ZBA8</accession>
<feature type="transmembrane region" description="Helical" evidence="8">
    <location>
        <begin position="60"/>
        <end position="80"/>
    </location>
</feature>
<name>A0ABT1ZBA8_9MICO</name>
<feature type="transmembrane region" description="Helical" evidence="8">
    <location>
        <begin position="363"/>
        <end position="391"/>
    </location>
</feature>
<dbReference type="InterPro" id="IPR004638">
    <property type="entry name" value="EmrB-like"/>
</dbReference>
<feature type="transmembrane region" description="Helical" evidence="8">
    <location>
        <begin position="310"/>
        <end position="328"/>
    </location>
</feature>
<feature type="transmembrane region" description="Helical" evidence="8">
    <location>
        <begin position="176"/>
        <end position="196"/>
    </location>
</feature>
<dbReference type="PROSITE" id="PS50850">
    <property type="entry name" value="MFS"/>
    <property type="match status" value="1"/>
</dbReference>
<dbReference type="NCBIfam" id="TIGR00711">
    <property type="entry name" value="efflux_EmrB"/>
    <property type="match status" value="1"/>
</dbReference>
<evidence type="ECO:0000256" key="6">
    <source>
        <dbReference type="ARBA" id="ARBA00023136"/>
    </source>
</evidence>
<evidence type="ECO:0000259" key="9">
    <source>
        <dbReference type="PROSITE" id="PS50850"/>
    </source>
</evidence>
<dbReference type="InterPro" id="IPR036259">
    <property type="entry name" value="MFS_trans_sf"/>
</dbReference>
<evidence type="ECO:0000256" key="8">
    <source>
        <dbReference type="SAM" id="Phobius"/>
    </source>
</evidence>
<evidence type="ECO:0000256" key="3">
    <source>
        <dbReference type="ARBA" id="ARBA00022475"/>
    </source>
</evidence>
<feature type="transmembrane region" description="Helical" evidence="8">
    <location>
        <begin position="145"/>
        <end position="164"/>
    </location>
</feature>
<keyword evidence="3" id="KW-1003">Cell membrane</keyword>
<dbReference type="CDD" id="cd17321">
    <property type="entry name" value="MFS_MMR_MDR_like"/>
    <property type="match status" value="1"/>
</dbReference>
<evidence type="ECO:0000256" key="2">
    <source>
        <dbReference type="ARBA" id="ARBA00022448"/>
    </source>
</evidence>
<keyword evidence="2" id="KW-0813">Transport</keyword>
<feature type="transmembrane region" description="Helical" evidence="8">
    <location>
        <begin position="21"/>
        <end position="40"/>
    </location>
</feature>
<feature type="transmembrane region" description="Helical" evidence="8">
    <location>
        <begin position="412"/>
        <end position="429"/>
    </location>
</feature>
<feature type="transmembrane region" description="Helical" evidence="8">
    <location>
        <begin position="441"/>
        <end position="462"/>
    </location>
</feature>
<protein>
    <submittedName>
        <fullName evidence="10">MFS transporter</fullName>
    </submittedName>
</protein>
<feature type="domain" description="Major facilitator superfamily (MFS) profile" evidence="9">
    <location>
        <begin position="22"/>
        <end position="466"/>
    </location>
</feature>
<keyword evidence="4 8" id="KW-0812">Transmembrane</keyword>
<dbReference type="EMBL" id="JANTHX010000002">
    <property type="protein sequence ID" value="MCS0497986.1"/>
    <property type="molecule type" value="Genomic_DNA"/>
</dbReference>
<gene>
    <name evidence="10" type="ORF">NUH29_00275</name>
</gene>
<evidence type="ECO:0000256" key="4">
    <source>
        <dbReference type="ARBA" id="ARBA00022692"/>
    </source>
</evidence>
<feature type="transmembrane region" description="Helical" evidence="8">
    <location>
        <begin position="340"/>
        <end position="357"/>
    </location>
</feature>
<dbReference type="PRINTS" id="PR01036">
    <property type="entry name" value="TCRTETB"/>
</dbReference>
<dbReference type="PANTHER" id="PTHR42718:SF42">
    <property type="entry name" value="EXPORT PROTEIN"/>
    <property type="match status" value="1"/>
</dbReference>
<dbReference type="RefSeq" id="WP_258796864.1">
    <property type="nucleotide sequence ID" value="NZ_JANTHX010000002.1"/>
</dbReference>
<feature type="compositionally biased region" description="Low complexity" evidence="7">
    <location>
        <begin position="478"/>
        <end position="487"/>
    </location>
</feature>
<dbReference type="Pfam" id="PF07690">
    <property type="entry name" value="MFS_1"/>
    <property type="match status" value="1"/>
</dbReference>
<dbReference type="Gene3D" id="1.20.1250.20">
    <property type="entry name" value="MFS general substrate transporter like domains"/>
    <property type="match status" value="1"/>
</dbReference>
<evidence type="ECO:0000313" key="11">
    <source>
        <dbReference type="Proteomes" id="UP001205337"/>
    </source>
</evidence>
<proteinExistence type="predicted"/>
<dbReference type="PANTHER" id="PTHR42718">
    <property type="entry name" value="MAJOR FACILITATOR SUPERFAMILY MULTIDRUG TRANSPORTER MFSC"/>
    <property type="match status" value="1"/>
</dbReference>
<comment type="subcellular location">
    <subcellularLocation>
        <location evidence="1">Cell membrane</location>
        <topology evidence="1">Multi-pass membrane protein</topology>
    </subcellularLocation>
</comment>
<feature type="region of interest" description="Disordered" evidence="7">
    <location>
        <begin position="474"/>
        <end position="493"/>
    </location>
</feature>
<comment type="caution">
    <text evidence="10">The sequence shown here is derived from an EMBL/GenBank/DDBJ whole genome shotgun (WGS) entry which is preliminary data.</text>
</comment>
<dbReference type="Proteomes" id="UP001205337">
    <property type="component" value="Unassembled WGS sequence"/>
</dbReference>
<sequence>MSTSPAPQAPTRPARRVPFGLVVLATGLPMFMATLDNLVMTNALPAIRLDLDASIEELQWFMNAYTLAFASFILMAVALGDRFGRRTVFAVGIALFTLSSAAAAIATDPTQLIIARAVQGLGGAGIMPLSLSLLAGAVPERRRPLAIGIWGGIAGLAVALGPLVGGAVVEGWNWNAIFWLNVPIGVIAIPVVLALLPNPFGERLRADILGVVLAGLGVLGLVWGIVRGNDAGWDSAEVLTGLVGGGLLLVLFVLWQLRASAPLLPLRLFRDRSFSLANVVGLGFSFGMFGSVFILIQFLQIVQGYSPLEAGVLTMPWTMAPMVVAPLAGAFSSRIGTRQLIVAGLVLQSAALAWIALEMSADVSYALLVGPFVMAGVGMGLVFAPSSTAVLANIVPTDTAKASGTNSTIREVGIALGIAVLTAVFTGAGGELSPTGYVDAAIPAVLTGAGVVAATAVAALFLPSGRLRRIRPDDAGTAAAEPAPAREPALEVR</sequence>
<evidence type="ECO:0000256" key="5">
    <source>
        <dbReference type="ARBA" id="ARBA00022989"/>
    </source>
</evidence>